<dbReference type="GO" id="GO:0016757">
    <property type="term" value="F:glycosyltransferase activity"/>
    <property type="evidence" value="ECO:0007669"/>
    <property type="project" value="UniProtKB-KW"/>
</dbReference>
<proteinExistence type="inferred from homology"/>
<dbReference type="RefSeq" id="WP_203934075.1">
    <property type="nucleotide sequence ID" value="NZ_BOPH01000132.1"/>
</dbReference>
<dbReference type="Gene3D" id="3.90.550.10">
    <property type="entry name" value="Spore Coat Polysaccharide Biosynthesis Protein SpsA, Chain A"/>
    <property type="match status" value="1"/>
</dbReference>
<dbReference type="Pfam" id="PF00535">
    <property type="entry name" value="Glycos_transf_2"/>
    <property type="match status" value="1"/>
</dbReference>
<dbReference type="PANTHER" id="PTHR43646:SF2">
    <property type="entry name" value="GLYCOSYLTRANSFERASE 2-LIKE DOMAIN-CONTAINING PROTEIN"/>
    <property type="match status" value="1"/>
</dbReference>
<protein>
    <recommendedName>
        <fullName evidence="9">4,4'-diaponeurosporenoate glycosyltransferase</fullName>
    </recommendedName>
</protein>
<dbReference type="InterPro" id="IPR001173">
    <property type="entry name" value="Glyco_trans_2-like"/>
</dbReference>
<keyword evidence="3" id="KW-0328">Glycosyltransferase</keyword>
<evidence type="ECO:0000256" key="2">
    <source>
        <dbReference type="ARBA" id="ARBA00022475"/>
    </source>
</evidence>
<evidence type="ECO:0000259" key="10">
    <source>
        <dbReference type="Pfam" id="PF00535"/>
    </source>
</evidence>
<keyword evidence="4 11" id="KW-0808">Transferase</keyword>
<comment type="pathway">
    <text evidence="7">Carotenoid biosynthesis; staphyloxanthin biosynthesis; staphyloxanthin from farnesyl diphosphate: step 4/5.</text>
</comment>
<evidence type="ECO:0000256" key="8">
    <source>
        <dbReference type="ARBA" id="ARBA00038120"/>
    </source>
</evidence>
<feature type="domain" description="Glycosyltransferase 2-like" evidence="10">
    <location>
        <begin position="7"/>
        <end position="143"/>
    </location>
</feature>
<comment type="subcellular location">
    <subcellularLocation>
        <location evidence="1">Cell membrane</location>
    </subcellularLocation>
</comment>
<sequence>MLNRVAVVVPAHDEALAVGACVTSVRRAAAGSDVEVIVVADACSDATAAVAAGAGATVIEVGDRNVGRARAAGMAHAVRTGATWLATTDADSLVPTGWLAWHLAHAAAGTDVLVGEIDVVDWTPHPPSVRDRFERHYAANRPHVHGANLGCATPAYVAVGGFDALAVGEDHDLVARARRAGYRVVHDGSSPVVTSARRAARAPDGFSVFLERLRRRRI</sequence>
<dbReference type="EMBL" id="BOPH01000132">
    <property type="protein sequence ID" value="GIJ74279.1"/>
    <property type="molecule type" value="Genomic_DNA"/>
</dbReference>
<evidence type="ECO:0000256" key="5">
    <source>
        <dbReference type="ARBA" id="ARBA00023136"/>
    </source>
</evidence>
<comment type="caution">
    <text evidence="11">The sequence shown here is derived from an EMBL/GenBank/DDBJ whole genome shotgun (WGS) entry which is preliminary data.</text>
</comment>
<gene>
    <name evidence="11" type="primary">gtrB</name>
    <name evidence="11" type="ORF">Voc01_091960</name>
</gene>
<evidence type="ECO:0000313" key="12">
    <source>
        <dbReference type="Proteomes" id="UP000635606"/>
    </source>
</evidence>
<evidence type="ECO:0000256" key="7">
    <source>
        <dbReference type="ARBA" id="ARBA00037904"/>
    </source>
</evidence>
<comment type="function">
    <text evidence="6">Catalyzes the glycosylation of 4,4'-diaponeurosporenoate, i.e. the esterification of glucose at the C1'' position with the carboxyl group of 4,4'-diaponeurosporenic acid, to form glycosyl-4,4'-diaponeurosporenoate. This is a step in the biosynthesis of staphyloxanthin, an orange pigment present in most staphylococci strains.</text>
</comment>
<dbReference type="PANTHER" id="PTHR43646">
    <property type="entry name" value="GLYCOSYLTRANSFERASE"/>
    <property type="match status" value="1"/>
</dbReference>
<dbReference type="InterPro" id="IPR029044">
    <property type="entry name" value="Nucleotide-diphossugar_trans"/>
</dbReference>
<keyword evidence="5" id="KW-0472">Membrane</keyword>
<evidence type="ECO:0000313" key="11">
    <source>
        <dbReference type="EMBL" id="GIJ74279.1"/>
    </source>
</evidence>
<evidence type="ECO:0000256" key="9">
    <source>
        <dbReference type="ARBA" id="ARBA00040345"/>
    </source>
</evidence>
<organism evidence="11 12">
    <name type="scientific">Virgisporangium ochraceum</name>
    <dbReference type="NCBI Taxonomy" id="65505"/>
    <lineage>
        <taxon>Bacteria</taxon>
        <taxon>Bacillati</taxon>
        <taxon>Actinomycetota</taxon>
        <taxon>Actinomycetes</taxon>
        <taxon>Micromonosporales</taxon>
        <taxon>Micromonosporaceae</taxon>
        <taxon>Virgisporangium</taxon>
    </lineage>
</organism>
<evidence type="ECO:0000256" key="1">
    <source>
        <dbReference type="ARBA" id="ARBA00004236"/>
    </source>
</evidence>
<dbReference type="Proteomes" id="UP000635606">
    <property type="component" value="Unassembled WGS sequence"/>
</dbReference>
<dbReference type="GO" id="GO:0005886">
    <property type="term" value="C:plasma membrane"/>
    <property type="evidence" value="ECO:0007669"/>
    <property type="project" value="UniProtKB-SubCell"/>
</dbReference>
<keyword evidence="12" id="KW-1185">Reference proteome</keyword>
<reference evidence="11" key="1">
    <citation type="submission" date="2021-01" db="EMBL/GenBank/DDBJ databases">
        <title>Whole genome shotgun sequence of Virgisporangium ochraceum NBRC 16418.</title>
        <authorList>
            <person name="Komaki H."/>
            <person name="Tamura T."/>
        </authorList>
    </citation>
    <scope>NUCLEOTIDE SEQUENCE</scope>
    <source>
        <strain evidence="11">NBRC 16418</strain>
    </source>
</reference>
<evidence type="ECO:0000256" key="4">
    <source>
        <dbReference type="ARBA" id="ARBA00022679"/>
    </source>
</evidence>
<evidence type="ECO:0000256" key="3">
    <source>
        <dbReference type="ARBA" id="ARBA00022676"/>
    </source>
</evidence>
<dbReference type="AlphaFoldDB" id="A0A8J4A1U2"/>
<keyword evidence="2" id="KW-1003">Cell membrane</keyword>
<comment type="similarity">
    <text evidence="8">Belongs to the glycosyltransferase 2 family. CrtQ subfamily.</text>
</comment>
<accession>A0A8J4A1U2</accession>
<evidence type="ECO:0000256" key="6">
    <source>
        <dbReference type="ARBA" id="ARBA00037281"/>
    </source>
</evidence>
<dbReference type="SUPFAM" id="SSF53448">
    <property type="entry name" value="Nucleotide-diphospho-sugar transferases"/>
    <property type="match status" value="1"/>
</dbReference>
<name>A0A8J4A1U2_9ACTN</name>